<keyword evidence="6 9" id="KW-0663">Pyridoxal phosphate</keyword>
<dbReference type="InterPro" id="IPR015424">
    <property type="entry name" value="PyrdxlP-dep_Trfase"/>
</dbReference>
<keyword evidence="12" id="KW-1185">Reference proteome</keyword>
<dbReference type="InterPro" id="IPR004839">
    <property type="entry name" value="Aminotransferase_I/II_large"/>
</dbReference>
<keyword evidence="7 9" id="KW-0368">Histidine biosynthesis</keyword>
<sequence>MKWKPQLAGMKAYQPGRSVEEVKKQYGLEEIIKLASNENPFGCSARVADFLKDYALNPAVYPDGYASKLRSAVAAFTGTPETRLLFGSGSDEIIVMITRALLGPDTNTVMASPTFSQYRHNAIIEGAELREVPLTEGKHDLEKMQEAIDDRTAVVWICSPNNPTGVLLSTTEIRTFLKQVSQEVLVVLDEAYFEYITDGAYTDSVALLDEFPNLLILRTFSKAYGLAGFRIGYAIAQEAIIARLDPLRPPFNVTSISQGAAIAALSDQEFIEKCRKINSTGLAKYETFAKKHQLHYYPSQANFILLEVKKDADSVFEELMKRGFIIRSGNALGTPGYIRITVGTEEENDKLLAALEEVAI</sequence>
<comment type="catalytic activity">
    <reaction evidence="8 9">
        <text>L-histidinol phosphate + 2-oxoglutarate = 3-(imidazol-4-yl)-2-oxopropyl phosphate + L-glutamate</text>
        <dbReference type="Rhea" id="RHEA:23744"/>
        <dbReference type="ChEBI" id="CHEBI:16810"/>
        <dbReference type="ChEBI" id="CHEBI:29985"/>
        <dbReference type="ChEBI" id="CHEBI:57766"/>
        <dbReference type="ChEBI" id="CHEBI:57980"/>
        <dbReference type="EC" id="2.6.1.9"/>
    </reaction>
</comment>
<keyword evidence="9" id="KW-0028">Amino-acid biosynthesis</keyword>
<evidence type="ECO:0000256" key="3">
    <source>
        <dbReference type="ARBA" id="ARBA00011738"/>
    </source>
</evidence>
<dbReference type="NCBIfam" id="TIGR01141">
    <property type="entry name" value="hisC"/>
    <property type="match status" value="1"/>
</dbReference>
<evidence type="ECO:0000313" key="12">
    <source>
        <dbReference type="Proteomes" id="UP000188184"/>
    </source>
</evidence>
<comment type="subunit">
    <text evidence="3 9">Homodimer.</text>
</comment>
<dbReference type="SUPFAM" id="SSF53383">
    <property type="entry name" value="PLP-dependent transferases"/>
    <property type="match status" value="1"/>
</dbReference>
<dbReference type="Gene3D" id="3.40.640.10">
    <property type="entry name" value="Type I PLP-dependent aspartate aminotransferase-like (Major domain)"/>
    <property type="match status" value="1"/>
</dbReference>
<evidence type="ECO:0000256" key="5">
    <source>
        <dbReference type="ARBA" id="ARBA00022679"/>
    </source>
</evidence>
<evidence type="ECO:0000256" key="1">
    <source>
        <dbReference type="ARBA" id="ARBA00001933"/>
    </source>
</evidence>
<evidence type="ECO:0000256" key="9">
    <source>
        <dbReference type="HAMAP-Rule" id="MF_01023"/>
    </source>
</evidence>
<dbReference type="Proteomes" id="UP000188184">
    <property type="component" value="Chromosome"/>
</dbReference>
<dbReference type="Gene3D" id="3.90.1150.10">
    <property type="entry name" value="Aspartate Aminotransferase, domain 1"/>
    <property type="match status" value="1"/>
</dbReference>
<feature type="domain" description="Aminotransferase class I/classII large" evidence="10">
    <location>
        <begin position="30"/>
        <end position="355"/>
    </location>
</feature>
<dbReference type="EC" id="2.6.1.9" evidence="9"/>
<evidence type="ECO:0000256" key="2">
    <source>
        <dbReference type="ARBA" id="ARBA00005011"/>
    </source>
</evidence>
<dbReference type="EMBL" id="CP019640">
    <property type="protein sequence ID" value="AQQ53624.1"/>
    <property type="molecule type" value="Genomic_DNA"/>
</dbReference>
<evidence type="ECO:0000256" key="6">
    <source>
        <dbReference type="ARBA" id="ARBA00022898"/>
    </source>
</evidence>
<dbReference type="UniPathway" id="UPA00031">
    <property type="reaction ID" value="UER00012"/>
</dbReference>
<dbReference type="InterPro" id="IPR005861">
    <property type="entry name" value="HisP_aminotrans"/>
</dbReference>
<evidence type="ECO:0000256" key="8">
    <source>
        <dbReference type="ARBA" id="ARBA00047481"/>
    </source>
</evidence>
<dbReference type="PANTHER" id="PTHR43643">
    <property type="entry name" value="HISTIDINOL-PHOSPHATE AMINOTRANSFERASE 2"/>
    <property type="match status" value="1"/>
</dbReference>
<keyword evidence="4 9" id="KW-0032">Aminotransferase</keyword>
<dbReference type="KEGG" id="pmar:B0X71_11425"/>
<gene>
    <name evidence="9" type="primary">hisC</name>
    <name evidence="11" type="ORF">B0X71_11425</name>
</gene>
<dbReference type="AlphaFoldDB" id="A0A1Q2KZR9"/>
<protein>
    <recommendedName>
        <fullName evidence="9">Histidinol-phosphate aminotransferase</fullName>
        <ecNumber evidence="9">2.6.1.9</ecNumber>
    </recommendedName>
    <alternativeName>
        <fullName evidence="9">Imidazole acetol-phosphate transaminase</fullName>
    </alternativeName>
</protein>
<keyword evidence="5 9" id="KW-0808">Transferase</keyword>
<dbReference type="HAMAP" id="MF_01023">
    <property type="entry name" value="HisC_aminotrans_2"/>
    <property type="match status" value="1"/>
</dbReference>
<name>A0A1Q2KZR9_9BACL</name>
<evidence type="ECO:0000256" key="4">
    <source>
        <dbReference type="ARBA" id="ARBA00022576"/>
    </source>
</evidence>
<dbReference type="InterPro" id="IPR015422">
    <property type="entry name" value="PyrdxlP-dep_Trfase_small"/>
</dbReference>
<evidence type="ECO:0000313" key="11">
    <source>
        <dbReference type="EMBL" id="AQQ53624.1"/>
    </source>
</evidence>
<feature type="modified residue" description="N6-(pyridoxal phosphate)lysine" evidence="9">
    <location>
        <position position="222"/>
    </location>
</feature>
<dbReference type="PROSITE" id="PS00599">
    <property type="entry name" value="AA_TRANSFER_CLASS_2"/>
    <property type="match status" value="1"/>
</dbReference>
<dbReference type="RefSeq" id="WP_077589522.1">
    <property type="nucleotide sequence ID" value="NZ_CP019640.1"/>
</dbReference>
<dbReference type="PANTHER" id="PTHR43643:SF3">
    <property type="entry name" value="HISTIDINOL-PHOSPHATE AMINOTRANSFERASE"/>
    <property type="match status" value="1"/>
</dbReference>
<evidence type="ECO:0000259" key="10">
    <source>
        <dbReference type="Pfam" id="PF00155"/>
    </source>
</evidence>
<dbReference type="InterPro" id="IPR001917">
    <property type="entry name" value="Aminotrans_II_pyridoxalP_BS"/>
</dbReference>
<dbReference type="GO" id="GO:0004400">
    <property type="term" value="F:histidinol-phosphate transaminase activity"/>
    <property type="evidence" value="ECO:0007669"/>
    <property type="project" value="UniProtKB-UniRule"/>
</dbReference>
<proteinExistence type="inferred from homology"/>
<dbReference type="GO" id="GO:0000105">
    <property type="term" value="P:L-histidine biosynthetic process"/>
    <property type="evidence" value="ECO:0007669"/>
    <property type="project" value="UniProtKB-UniRule"/>
</dbReference>
<comment type="pathway">
    <text evidence="2 9">Amino-acid biosynthesis; L-histidine biosynthesis; L-histidine from 5-phospho-alpha-D-ribose 1-diphosphate: step 7/9.</text>
</comment>
<dbReference type="OrthoDB" id="9813612at2"/>
<dbReference type="InterPro" id="IPR015421">
    <property type="entry name" value="PyrdxlP-dep_Trfase_major"/>
</dbReference>
<comment type="cofactor">
    <cofactor evidence="1 9">
        <name>pyridoxal 5'-phosphate</name>
        <dbReference type="ChEBI" id="CHEBI:597326"/>
    </cofactor>
</comment>
<dbReference type="Pfam" id="PF00155">
    <property type="entry name" value="Aminotran_1_2"/>
    <property type="match status" value="1"/>
</dbReference>
<dbReference type="InterPro" id="IPR050106">
    <property type="entry name" value="HistidinolP_aminotransfase"/>
</dbReference>
<dbReference type="GO" id="GO:0030170">
    <property type="term" value="F:pyridoxal phosphate binding"/>
    <property type="evidence" value="ECO:0007669"/>
    <property type="project" value="InterPro"/>
</dbReference>
<organism evidence="11 12">
    <name type="scientific">Planococcus lenghuensis</name>
    <dbReference type="NCBI Taxonomy" id="2213202"/>
    <lineage>
        <taxon>Bacteria</taxon>
        <taxon>Bacillati</taxon>
        <taxon>Bacillota</taxon>
        <taxon>Bacilli</taxon>
        <taxon>Bacillales</taxon>
        <taxon>Caryophanaceae</taxon>
        <taxon>Planococcus</taxon>
    </lineage>
</organism>
<dbReference type="CDD" id="cd00609">
    <property type="entry name" value="AAT_like"/>
    <property type="match status" value="1"/>
</dbReference>
<evidence type="ECO:0000256" key="7">
    <source>
        <dbReference type="ARBA" id="ARBA00023102"/>
    </source>
</evidence>
<comment type="similarity">
    <text evidence="9">Belongs to the class-II pyridoxal-phosphate-dependent aminotransferase family. Histidinol-phosphate aminotransferase subfamily.</text>
</comment>
<reference evidence="11 12" key="1">
    <citation type="submission" date="2017-02" db="EMBL/GenBank/DDBJ databases">
        <title>The complete genomic sequence of a novel cold adapted crude oil-degrading bacterium Planococcus qaidamina Y42.</title>
        <authorList>
            <person name="Yang R."/>
        </authorList>
    </citation>
    <scope>NUCLEOTIDE SEQUENCE [LARGE SCALE GENOMIC DNA]</scope>
    <source>
        <strain evidence="11 12">Y42</strain>
    </source>
</reference>
<accession>A0A1Q2KZR9</accession>